<comment type="cofactor">
    <cofactor evidence="1 6">
        <name>FAD</name>
        <dbReference type="ChEBI" id="CHEBI:57692"/>
    </cofactor>
</comment>
<keyword evidence="7" id="KW-0472">Membrane</keyword>
<keyword evidence="4 6" id="KW-0560">Oxidoreductase</keyword>
<evidence type="ECO:0000256" key="5">
    <source>
        <dbReference type="ARBA" id="ARBA00023027"/>
    </source>
</evidence>
<dbReference type="EMBL" id="CAWYQH010000174">
    <property type="protein sequence ID" value="CAK8698090.1"/>
    <property type="molecule type" value="Genomic_DNA"/>
</dbReference>
<dbReference type="EC" id="1.6.2.2" evidence="6"/>
<comment type="caution">
    <text evidence="9">The sequence shown here is derived from an EMBL/GenBank/DDBJ whole genome shotgun (WGS) entry which is preliminary data.</text>
</comment>
<dbReference type="PRINTS" id="PR00371">
    <property type="entry name" value="FPNCR"/>
</dbReference>
<keyword evidence="5 6" id="KW-0520">NAD</keyword>
<keyword evidence="2 6" id="KW-0285">Flavoprotein</keyword>
<evidence type="ECO:0000256" key="2">
    <source>
        <dbReference type="ARBA" id="ARBA00022630"/>
    </source>
</evidence>
<dbReference type="Gene3D" id="3.40.50.80">
    <property type="entry name" value="Nucleotide-binding domain of ferredoxin-NADP reductase (FNR) module"/>
    <property type="match status" value="1"/>
</dbReference>
<dbReference type="InterPro" id="IPR001433">
    <property type="entry name" value="OxRdtase_FAD/NAD-bd"/>
</dbReference>
<dbReference type="InterPro" id="IPR001834">
    <property type="entry name" value="CBR-like"/>
</dbReference>
<dbReference type="Pfam" id="PF00175">
    <property type="entry name" value="NAD_binding_1"/>
    <property type="match status" value="1"/>
</dbReference>
<dbReference type="Pfam" id="PF00970">
    <property type="entry name" value="FAD_binding_6"/>
    <property type="match status" value="1"/>
</dbReference>
<dbReference type="InterPro" id="IPR001709">
    <property type="entry name" value="Flavoprot_Pyr_Nucl_cyt_Rdtase"/>
</dbReference>
<evidence type="ECO:0000313" key="9">
    <source>
        <dbReference type="EMBL" id="CAK8698090.1"/>
    </source>
</evidence>
<evidence type="ECO:0000256" key="6">
    <source>
        <dbReference type="RuleBase" id="RU361226"/>
    </source>
</evidence>
<evidence type="ECO:0000313" key="10">
    <source>
        <dbReference type="Proteomes" id="UP001642483"/>
    </source>
</evidence>
<dbReference type="PANTHER" id="PTHR19370:SF185">
    <property type="entry name" value="NADH-CYTOCHROME B5 REDUCTASE"/>
    <property type="match status" value="1"/>
</dbReference>
<keyword evidence="3 6" id="KW-0274">FAD</keyword>
<dbReference type="PANTHER" id="PTHR19370">
    <property type="entry name" value="NADH-CYTOCHROME B5 REDUCTASE"/>
    <property type="match status" value="1"/>
</dbReference>
<dbReference type="SUPFAM" id="SSF52343">
    <property type="entry name" value="Ferredoxin reductase-like, C-terminal NADP-linked domain"/>
    <property type="match status" value="1"/>
</dbReference>
<evidence type="ECO:0000256" key="7">
    <source>
        <dbReference type="SAM" id="Phobius"/>
    </source>
</evidence>
<sequence>MAALFQYFHGLISHFQASSGSGILSIGITVAAVAAAGWYFKKKRYESNPPKTLLDPNAKYALKLIRKDEISRDTRKFVFELPSEKHILGLPVGKHIFLSAKVNGKLVVRPYTPVTSDDDKGHMDLVIKVYFKNTHPKYPDGGKMSQYLDNLKIGDAVNVRGPNGLVEYTARGQFCVRYEKNGFAYAKRAKQVAMIAGGTGITPMLQLIRQCLKDPADKTQLWLLFANQTDEDILVRKELEECAEAYPNQFKLWYTLDRPPKDWQYSTGFISEEMIREHLPPPSTDCLVLMCGPPPMIQYACLPNLKNAGHQDNRLVTF</sequence>
<dbReference type="PROSITE" id="PS51384">
    <property type="entry name" value="FAD_FR"/>
    <property type="match status" value="1"/>
</dbReference>
<dbReference type="InterPro" id="IPR017927">
    <property type="entry name" value="FAD-bd_FR_type"/>
</dbReference>
<evidence type="ECO:0000256" key="1">
    <source>
        <dbReference type="ARBA" id="ARBA00001974"/>
    </source>
</evidence>
<organism evidence="9 10">
    <name type="scientific">Clavelina lepadiformis</name>
    <name type="common">Light-bulb sea squirt</name>
    <name type="synonym">Ascidia lepadiformis</name>
    <dbReference type="NCBI Taxonomy" id="159417"/>
    <lineage>
        <taxon>Eukaryota</taxon>
        <taxon>Metazoa</taxon>
        <taxon>Chordata</taxon>
        <taxon>Tunicata</taxon>
        <taxon>Ascidiacea</taxon>
        <taxon>Aplousobranchia</taxon>
        <taxon>Clavelinidae</taxon>
        <taxon>Clavelina</taxon>
    </lineage>
</organism>
<reference evidence="9 10" key="1">
    <citation type="submission" date="2024-02" db="EMBL/GenBank/DDBJ databases">
        <authorList>
            <person name="Daric V."/>
            <person name="Darras S."/>
        </authorList>
    </citation>
    <scope>NUCLEOTIDE SEQUENCE [LARGE SCALE GENOMIC DNA]</scope>
</reference>
<keyword evidence="10" id="KW-1185">Reference proteome</keyword>
<evidence type="ECO:0000256" key="3">
    <source>
        <dbReference type="ARBA" id="ARBA00022827"/>
    </source>
</evidence>
<comment type="catalytic activity">
    <reaction evidence="6">
        <text>2 Fe(III)-[cytochrome b5] + NADH = 2 Fe(II)-[cytochrome b5] + NAD(+) + H(+)</text>
        <dbReference type="Rhea" id="RHEA:46680"/>
        <dbReference type="Rhea" id="RHEA-COMP:10438"/>
        <dbReference type="Rhea" id="RHEA-COMP:10439"/>
        <dbReference type="ChEBI" id="CHEBI:15378"/>
        <dbReference type="ChEBI" id="CHEBI:29033"/>
        <dbReference type="ChEBI" id="CHEBI:29034"/>
        <dbReference type="ChEBI" id="CHEBI:57540"/>
        <dbReference type="ChEBI" id="CHEBI:57945"/>
        <dbReference type="EC" id="1.6.2.2"/>
    </reaction>
</comment>
<dbReference type="InterPro" id="IPR039261">
    <property type="entry name" value="FNR_nucleotide-bd"/>
</dbReference>
<name>A0ABP0H257_CLALP</name>
<dbReference type="InterPro" id="IPR008333">
    <property type="entry name" value="Cbr1-like_FAD-bd_dom"/>
</dbReference>
<dbReference type="SUPFAM" id="SSF63380">
    <property type="entry name" value="Riboflavin synthase domain-like"/>
    <property type="match status" value="1"/>
</dbReference>
<keyword evidence="7" id="KW-1133">Transmembrane helix</keyword>
<feature type="transmembrane region" description="Helical" evidence="7">
    <location>
        <begin position="20"/>
        <end position="40"/>
    </location>
</feature>
<proteinExistence type="inferred from homology"/>
<keyword evidence="7" id="KW-0812">Transmembrane</keyword>
<accession>A0ABP0H257</accession>
<evidence type="ECO:0000256" key="4">
    <source>
        <dbReference type="ARBA" id="ARBA00023002"/>
    </source>
</evidence>
<protein>
    <recommendedName>
        <fullName evidence="6">NADH-cytochrome b5 reductase</fullName>
        <ecNumber evidence="6">1.6.2.2</ecNumber>
    </recommendedName>
</protein>
<dbReference type="PRINTS" id="PR00406">
    <property type="entry name" value="CYTB5RDTASE"/>
</dbReference>
<dbReference type="CDD" id="cd06183">
    <property type="entry name" value="cyt_b5_reduct_like"/>
    <property type="match status" value="1"/>
</dbReference>
<dbReference type="Proteomes" id="UP001642483">
    <property type="component" value="Unassembled WGS sequence"/>
</dbReference>
<gene>
    <name evidence="9" type="ORF">CVLEPA_LOCUS31564</name>
</gene>
<dbReference type="Gene3D" id="2.40.30.10">
    <property type="entry name" value="Translation factors"/>
    <property type="match status" value="1"/>
</dbReference>
<comment type="similarity">
    <text evidence="6">Belongs to the flavoprotein pyridine nucleotide cytochrome reductase family.</text>
</comment>
<evidence type="ECO:0000259" key="8">
    <source>
        <dbReference type="PROSITE" id="PS51384"/>
    </source>
</evidence>
<feature type="domain" description="FAD-binding FR-type" evidence="8">
    <location>
        <begin position="57"/>
        <end position="169"/>
    </location>
</feature>
<dbReference type="InterPro" id="IPR017938">
    <property type="entry name" value="Riboflavin_synthase-like_b-brl"/>
</dbReference>